<keyword evidence="2" id="KW-1185">Reference proteome</keyword>
<evidence type="ECO:0000313" key="2">
    <source>
        <dbReference type="Proteomes" id="UP000735302"/>
    </source>
</evidence>
<proteinExistence type="predicted"/>
<accession>A0AAV3YNS0</accession>
<dbReference type="AlphaFoldDB" id="A0AAV3YNS0"/>
<gene>
    <name evidence="1" type="ORF">PoB_001042300</name>
</gene>
<sequence length="144" mass="16840">MGQLSVFLRRLERGNEWSYRYPSVLSSAARYLATTDILAGRGADGKWAQLQRAAPFKFHPAEFKFYSKNFLNIRQITRHFRNQQPKRDVFEAELYRSIFSWENKKLSRSFLSLARCLHSRKDYALSKGSSNSYESGLKRLPPLL</sequence>
<organism evidence="1 2">
    <name type="scientific">Plakobranchus ocellatus</name>
    <dbReference type="NCBI Taxonomy" id="259542"/>
    <lineage>
        <taxon>Eukaryota</taxon>
        <taxon>Metazoa</taxon>
        <taxon>Spiralia</taxon>
        <taxon>Lophotrochozoa</taxon>
        <taxon>Mollusca</taxon>
        <taxon>Gastropoda</taxon>
        <taxon>Heterobranchia</taxon>
        <taxon>Euthyneura</taxon>
        <taxon>Panpulmonata</taxon>
        <taxon>Sacoglossa</taxon>
        <taxon>Placobranchoidea</taxon>
        <taxon>Plakobranchidae</taxon>
        <taxon>Plakobranchus</taxon>
    </lineage>
</organism>
<dbReference type="EMBL" id="BLXT01001270">
    <property type="protein sequence ID" value="GFN83917.1"/>
    <property type="molecule type" value="Genomic_DNA"/>
</dbReference>
<evidence type="ECO:0000313" key="1">
    <source>
        <dbReference type="EMBL" id="GFN83917.1"/>
    </source>
</evidence>
<protein>
    <submittedName>
        <fullName evidence="1">Uncharacterized protein</fullName>
    </submittedName>
</protein>
<name>A0AAV3YNS0_9GAST</name>
<comment type="caution">
    <text evidence="1">The sequence shown here is derived from an EMBL/GenBank/DDBJ whole genome shotgun (WGS) entry which is preliminary data.</text>
</comment>
<dbReference type="Proteomes" id="UP000735302">
    <property type="component" value="Unassembled WGS sequence"/>
</dbReference>
<reference evidence="1 2" key="1">
    <citation type="journal article" date="2021" name="Elife">
        <title>Chloroplast acquisition without the gene transfer in kleptoplastic sea slugs, Plakobranchus ocellatus.</title>
        <authorList>
            <person name="Maeda T."/>
            <person name="Takahashi S."/>
            <person name="Yoshida T."/>
            <person name="Shimamura S."/>
            <person name="Takaki Y."/>
            <person name="Nagai Y."/>
            <person name="Toyoda A."/>
            <person name="Suzuki Y."/>
            <person name="Arimoto A."/>
            <person name="Ishii H."/>
            <person name="Satoh N."/>
            <person name="Nishiyama T."/>
            <person name="Hasebe M."/>
            <person name="Maruyama T."/>
            <person name="Minagawa J."/>
            <person name="Obokata J."/>
            <person name="Shigenobu S."/>
        </authorList>
    </citation>
    <scope>NUCLEOTIDE SEQUENCE [LARGE SCALE GENOMIC DNA]</scope>
</reference>